<organism evidence="1 2">
    <name type="scientific">Cyclopterus lumpus</name>
    <name type="common">Lumpsucker</name>
    <dbReference type="NCBI Taxonomy" id="8103"/>
    <lineage>
        <taxon>Eukaryota</taxon>
        <taxon>Metazoa</taxon>
        <taxon>Chordata</taxon>
        <taxon>Craniata</taxon>
        <taxon>Vertebrata</taxon>
        <taxon>Euteleostomi</taxon>
        <taxon>Actinopterygii</taxon>
        <taxon>Neopterygii</taxon>
        <taxon>Teleostei</taxon>
        <taxon>Neoteleostei</taxon>
        <taxon>Acanthomorphata</taxon>
        <taxon>Eupercaria</taxon>
        <taxon>Perciformes</taxon>
        <taxon>Cottioidei</taxon>
        <taxon>Cottales</taxon>
        <taxon>Cyclopteridae</taxon>
        <taxon>Cyclopterus</taxon>
    </lineage>
</organism>
<reference evidence="1" key="1">
    <citation type="submission" date="2025-08" db="UniProtKB">
        <authorList>
            <consortium name="Ensembl"/>
        </authorList>
    </citation>
    <scope>IDENTIFICATION</scope>
</reference>
<dbReference type="Ensembl" id="ENSCLMT00005041012.1">
    <property type="protein sequence ID" value="ENSCLMP00005039530.1"/>
    <property type="gene ID" value="ENSCLMG00005018654.1"/>
</dbReference>
<dbReference type="GeneTree" id="ENSGT01150000287376"/>
<accession>A0A8C3A9Q1</accession>
<dbReference type="Proteomes" id="UP000694565">
    <property type="component" value="Unplaced"/>
</dbReference>
<evidence type="ECO:0000313" key="1">
    <source>
        <dbReference type="Ensembl" id="ENSCLMP00005039530.1"/>
    </source>
</evidence>
<dbReference type="Gene3D" id="2.60.120.290">
    <property type="entry name" value="Spermadhesin, CUB domain"/>
    <property type="match status" value="1"/>
</dbReference>
<proteinExistence type="predicted"/>
<keyword evidence="2" id="KW-1185">Reference proteome</keyword>
<reference evidence="1" key="2">
    <citation type="submission" date="2025-09" db="UniProtKB">
        <authorList>
            <consortium name="Ensembl"/>
        </authorList>
    </citation>
    <scope>IDENTIFICATION</scope>
</reference>
<dbReference type="AlphaFoldDB" id="A0A8C3A9Q1"/>
<sequence length="180" mass="20498">DLKDVTGRCLVSIGRPLDEVIHIKVESGSLNCRKSMFYIIYKMRIFAMSWTIALFSPTGVFENPTTSNTNHTCRVLINAPPAVKIRIQALHIGPVFNATNSQSTYIMIRDMDVLKTNVFKGRQLFQWHSSGNMAEIEFHGDYLHSKGSFRAEYSFFQLSCPTEHPLQPGQTWPRSSRHSC</sequence>
<name>A0A8C3A9Q1_CYCLU</name>
<evidence type="ECO:0008006" key="3">
    <source>
        <dbReference type="Google" id="ProtNLM"/>
    </source>
</evidence>
<evidence type="ECO:0000313" key="2">
    <source>
        <dbReference type="Proteomes" id="UP000694565"/>
    </source>
</evidence>
<dbReference type="InterPro" id="IPR035914">
    <property type="entry name" value="Sperma_CUB_dom_sf"/>
</dbReference>
<dbReference type="SUPFAM" id="SSF49854">
    <property type="entry name" value="Spermadhesin, CUB domain"/>
    <property type="match status" value="1"/>
</dbReference>
<protein>
    <recommendedName>
        <fullName evidence="3">CUB domain-containing protein</fullName>
    </recommendedName>
</protein>